<dbReference type="HOGENOM" id="CLU_1744501_0_0_4"/>
<evidence type="ECO:0000313" key="4">
    <source>
        <dbReference type="Proteomes" id="UP000004956"/>
    </source>
</evidence>
<keyword evidence="4" id="KW-1185">Reference proteome</keyword>
<evidence type="ECO:0000256" key="1">
    <source>
        <dbReference type="SAM" id="SignalP"/>
    </source>
</evidence>
<dbReference type="InterPro" id="IPR053147">
    <property type="entry name" value="Hsp_HslJ-like"/>
</dbReference>
<dbReference type="PANTHER" id="PTHR35535">
    <property type="entry name" value="HEAT SHOCK PROTEIN HSLJ"/>
    <property type="match status" value="1"/>
</dbReference>
<comment type="caution">
    <text evidence="3">The sequence shown here is derived from an EMBL/GenBank/DDBJ whole genome shotgun (WGS) entry which is preliminary data.</text>
</comment>
<protein>
    <submittedName>
        <fullName evidence="3">META domain protein</fullName>
    </submittedName>
</protein>
<evidence type="ECO:0000259" key="2">
    <source>
        <dbReference type="Pfam" id="PF03724"/>
    </source>
</evidence>
<evidence type="ECO:0000313" key="3">
    <source>
        <dbReference type="EMBL" id="EHY30315.1"/>
    </source>
</evidence>
<organism evidence="3 4">
    <name type="scientific">Sutterella parvirubra YIT 11816</name>
    <dbReference type="NCBI Taxonomy" id="762967"/>
    <lineage>
        <taxon>Bacteria</taxon>
        <taxon>Pseudomonadati</taxon>
        <taxon>Pseudomonadota</taxon>
        <taxon>Betaproteobacteria</taxon>
        <taxon>Burkholderiales</taxon>
        <taxon>Sutterellaceae</taxon>
        <taxon>Sutterella</taxon>
    </lineage>
</organism>
<dbReference type="Proteomes" id="UP000004956">
    <property type="component" value="Unassembled WGS sequence"/>
</dbReference>
<feature type="non-terminal residue" evidence="3">
    <location>
        <position position="1"/>
    </location>
</feature>
<accession>H3KHU0</accession>
<dbReference type="InterPro" id="IPR005184">
    <property type="entry name" value="DUF306_Meta_HslJ"/>
</dbReference>
<dbReference type="PATRIC" id="fig|762967.3.peg.1844"/>
<dbReference type="PANTHER" id="PTHR35535:SF1">
    <property type="entry name" value="HEAT SHOCK PROTEIN HSLJ"/>
    <property type="match status" value="1"/>
</dbReference>
<dbReference type="STRING" id="762967.HMPREF9440_02336"/>
<dbReference type="AlphaFoldDB" id="H3KHU0"/>
<feature type="signal peptide" evidence="1">
    <location>
        <begin position="1"/>
        <end position="30"/>
    </location>
</feature>
<sequence length="149" mass="15745">GAATDFPYERDKRMKHLRTAALLAAGTILAAGCAQTEPAATAAPLLSGTTYVWKTTGAETEPFIAFDEKGGVHGQSGCNGFFGGVKVEGDAVAFTNLGSTMKMCAPEAMEVEARFMKALTETKRVRQSETALDLLNGEGAVLLTLERKN</sequence>
<proteinExistence type="predicted"/>
<gene>
    <name evidence="3" type="ORF">HMPREF9440_02336</name>
</gene>
<dbReference type="Pfam" id="PF03724">
    <property type="entry name" value="META"/>
    <property type="match status" value="1"/>
</dbReference>
<feature type="domain" description="DUF306" evidence="2">
    <location>
        <begin position="59"/>
        <end position="145"/>
    </location>
</feature>
<dbReference type="InterPro" id="IPR038670">
    <property type="entry name" value="HslJ-like_sf"/>
</dbReference>
<dbReference type="Gene3D" id="2.40.128.270">
    <property type="match status" value="1"/>
</dbReference>
<feature type="chain" id="PRO_5003588212" evidence="1">
    <location>
        <begin position="31"/>
        <end position="149"/>
    </location>
</feature>
<name>H3KHU0_9BURK</name>
<reference evidence="3 4" key="1">
    <citation type="submission" date="2011-11" db="EMBL/GenBank/DDBJ databases">
        <authorList>
            <person name="Weinstock G."/>
            <person name="Sodergren E."/>
            <person name="Clifton S."/>
            <person name="Fulton L."/>
            <person name="Fulton B."/>
            <person name="Courtney L."/>
            <person name="Fronick C."/>
            <person name="Harrison M."/>
            <person name="Strong C."/>
            <person name="Farmer C."/>
            <person name="Delahaunty K."/>
            <person name="Markovic C."/>
            <person name="Hall O."/>
            <person name="Minx P."/>
            <person name="Tomlinson C."/>
            <person name="Mitreva M."/>
            <person name="Hou S."/>
            <person name="Chen J."/>
            <person name="Wollam A."/>
            <person name="Pepin K.H."/>
            <person name="Johnson M."/>
            <person name="Bhonagiri V."/>
            <person name="Zhang X."/>
            <person name="Suruliraj S."/>
            <person name="Warren W."/>
            <person name="Chinwalla A."/>
            <person name="Mardis E.R."/>
            <person name="Wilson R.K."/>
        </authorList>
    </citation>
    <scope>NUCLEOTIDE SEQUENCE [LARGE SCALE GENOMIC DNA]</scope>
    <source>
        <strain evidence="3 4">YIT 11816</strain>
    </source>
</reference>
<keyword evidence="1" id="KW-0732">Signal</keyword>
<dbReference type="EMBL" id="AFBQ01000353">
    <property type="protein sequence ID" value="EHY30315.1"/>
    <property type="molecule type" value="Genomic_DNA"/>
</dbReference>